<organism evidence="1 2">
    <name type="scientific">Enterobacter wuhouensis</name>
    <dbReference type="NCBI Taxonomy" id="2529381"/>
    <lineage>
        <taxon>Bacteria</taxon>
        <taxon>Pseudomonadati</taxon>
        <taxon>Pseudomonadota</taxon>
        <taxon>Gammaproteobacteria</taxon>
        <taxon>Enterobacterales</taxon>
        <taxon>Enterobacteriaceae</taxon>
        <taxon>Enterobacter</taxon>
    </lineage>
</organism>
<gene>
    <name evidence="1" type="ORF">VPX56_00600</name>
</gene>
<dbReference type="EMBL" id="CP142124">
    <property type="protein sequence ID" value="WRW31673.1"/>
    <property type="molecule type" value="Genomic_DNA"/>
</dbReference>
<reference evidence="1 2" key="1">
    <citation type="submission" date="2024-01" db="EMBL/GenBank/DDBJ databases">
        <title>AV1 has a protective and therapeutic effect against plant viruses.</title>
        <authorList>
            <person name="Wang F."/>
        </authorList>
    </citation>
    <scope>NUCLEOTIDE SEQUENCE [LARGE SCALE GENOMIC DNA]</scope>
    <source>
        <strain evidence="1 2">AV1</strain>
    </source>
</reference>
<dbReference type="Gene3D" id="2.40.128.130">
    <property type="entry name" value="Autotransporter beta-domain"/>
    <property type="match status" value="1"/>
</dbReference>
<name>A0ABZ1DGM9_9ENTR</name>
<dbReference type="RefSeq" id="WP_326469262.1">
    <property type="nucleotide sequence ID" value="NZ_CP142124.1"/>
</dbReference>
<dbReference type="InterPro" id="IPR036709">
    <property type="entry name" value="Autotransporte_beta_dom_sf"/>
</dbReference>
<dbReference type="Proteomes" id="UP001330482">
    <property type="component" value="Chromosome"/>
</dbReference>
<dbReference type="SUPFAM" id="SSF103515">
    <property type="entry name" value="Autotransporter"/>
    <property type="match status" value="1"/>
</dbReference>
<proteinExistence type="predicted"/>
<evidence type="ECO:0008006" key="3">
    <source>
        <dbReference type="Google" id="ProtNLM"/>
    </source>
</evidence>
<accession>A0ABZ1DGM9</accession>
<evidence type="ECO:0000313" key="1">
    <source>
        <dbReference type="EMBL" id="WRW31673.1"/>
    </source>
</evidence>
<evidence type="ECO:0000313" key="2">
    <source>
        <dbReference type="Proteomes" id="UP001330482"/>
    </source>
</evidence>
<keyword evidence="2" id="KW-1185">Reference proteome</keyword>
<sequence>MCYSVGSVMRQGSSSLTRLAGLRVSYAGSNGWSAQASAEAGPNLGFSKSARKASLEGVKGQQFSIDDGKRSGGVNSQVQVGANYNAGNSTFGVNAFQWKEDGASDQGMSLNFSRRF</sequence>
<protein>
    <recommendedName>
        <fullName evidence="3">Autotransporter outer membrane beta-barrel domain-containing protein</fullName>
    </recommendedName>
</protein>